<dbReference type="Proteomes" id="UP001362999">
    <property type="component" value="Unassembled WGS sequence"/>
</dbReference>
<keyword evidence="4" id="KW-1185">Reference proteome</keyword>
<keyword evidence="2" id="KW-1133">Transmembrane helix</keyword>
<keyword evidence="2" id="KW-0812">Transmembrane</keyword>
<protein>
    <submittedName>
        <fullName evidence="3">Uncharacterized protein</fullName>
    </submittedName>
</protein>
<name>A0AAW0AFR6_9AGAR</name>
<feature type="transmembrane region" description="Helical" evidence="2">
    <location>
        <begin position="58"/>
        <end position="78"/>
    </location>
</feature>
<evidence type="ECO:0000256" key="1">
    <source>
        <dbReference type="SAM" id="MobiDB-lite"/>
    </source>
</evidence>
<accession>A0AAW0AFR6</accession>
<dbReference type="EMBL" id="JAWWNJ010000069">
    <property type="protein sequence ID" value="KAK7007909.1"/>
    <property type="molecule type" value="Genomic_DNA"/>
</dbReference>
<evidence type="ECO:0000256" key="2">
    <source>
        <dbReference type="SAM" id="Phobius"/>
    </source>
</evidence>
<comment type="caution">
    <text evidence="3">The sequence shown here is derived from an EMBL/GenBank/DDBJ whole genome shotgun (WGS) entry which is preliminary data.</text>
</comment>
<dbReference type="AlphaFoldDB" id="A0AAW0AFR6"/>
<feature type="region of interest" description="Disordered" evidence="1">
    <location>
        <begin position="210"/>
        <end position="237"/>
    </location>
</feature>
<keyword evidence="2" id="KW-0472">Membrane</keyword>
<evidence type="ECO:0000313" key="4">
    <source>
        <dbReference type="Proteomes" id="UP001362999"/>
    </source>
</evidence>
<proteinExistence type="predicted"/>
<feature type="transmembrane region" description="Helical" evidence="2">
    <location>
        <begin position="12"/>
        <end position="37"/>
    </location>
</feature>
<organism evidence="3 4">
    <name type="scientific">Favolaschia claudopus</name>
    <dbReference type="NCBI Taxonomy" id="2862362"/>
    <lineage>
        <taxon>Eukaryota</taxon>
        <taxon>Fungi</taxon>
        <taxon>Dikarya</taxon>
        <taxon>Basidiomycota</taxon>
        <taxon>Agaricomycotina</taxon>
        <taxon>Agaricomycetes</taxon>
        <taxon>Agaricomycetidae</taxon>
        <taxon>Agaricales</taxon>
        <taxon>Marasmiineae</taxon>
        <taxon>Mycenaceae</taxon>
        <taxon>Favolaschia</taxon>
    </lineage>
</organism>
<sequence length="237" mass="25772">MPPTNTPPLLVQIARLLTFYTLAISLRVAPVAAPILIERYSPGFTPLVNACRRLTDTFPALFTALWTILELTMFSFLFRDTGRLLERLGLFPLVQEQRRSLSGVDGGAEELIAPEDGVTDPPVTTSPSRLPPEEKEETTQSPPSPSSTNELFSLTAGVYFAMGRIFSNNVVSPQRSLSQNIPAVLMSLLRDLGFVGVVLWVQSRLRRSAGGRENAAVGEGGASADGQPLRGTAERKY</sequence>
<reference evidence="3 4" key="1">
    <citation type="journal article" date="2024" name="J Genomics">
        <title>Draft genome sequencing and assembly of Favolaschia claudopus CIRM-BRFM 2984 isolated from oak limbs.</title>
        <authorList>
            <person name="Navarro D."/>
            <person name="Drula E."/>
            <person name="Chaduli D."/>
            <person name="Cazenave R."/>
            <person name="Ahrendt S."/>
            <person name="Wang J."/>
            <person name="Lipzen A."/>
            <person name="Daum C."/>
            <person name="Barry K."/>
            <person name="Grigoriev I.V."/>
            <person name="Favel A."/>
            <person name="Rosso M.N."/>
            <person name="Martin F."/>
        </authorList>
    </citation>
    <scope>NUCLEOTIDE SEQUENCE [LARGE SCALE GENOMIC DNA]</scope>
    <source>
        <strain evidence="3 4">CIRM-BRFM 2984</strain>
    </source>
</reference>
<gene>
    <name evidence="3" type="ORF">R3P38DRAFT_3281081</name>
</gene>
<evidence type="ECO:0000313" key="3">
    <source>
        <dbReference type="EMBL" id="KAK7007909.1"/>
    </source>
</evidence>
<feature type="region of interest" description="Disordered" evidence="1">
    <location>
        <begin position="111"/>
        <end position="149"/>
    </location>
</feature>